<dbReference type="WBParaSite" id="MCU_005743-RB">
    <property type="protein sequence ID" value="MCU_005743-RB"/>
    <property type="gene ID" value="MCU_005743"/>
</dbReference>
<dbReference type="InterPro" id="IPR040383">
    <property type="entry name" value="HAKAI/CBLL2"/>
</dbReference>
<feature type="region of interest" description="Disordered" evidence="7">
    <location>
        <begin position="1"/>
        <end position="131"/>
    </location>
</feature>
<dbReference type="PROSITE" id="PS50089">
    <property type="entry name" value="ZF_RING_2"/>
    <property type="match status" value="1"/>
</dbReference>
<dbReference type="Gene3D" id="3.30.40.10">
    <property type="entry name" value="Zinc/RING finger domain, C3HC4 (zinc finger)"/>
    <property type="match status" value="1"/>
</dbReference>
<evidence type="ECO:0000259" key="8">
    <source>
        <dbReference type="PROSITE" id="PS50089"/>
    </source>
</evidence>
<keyword evidence="3" id="KW-0862">Zinc</keyword>
<evidence type="ECO:0000256" key="3">
    <source>
        <dbReference type="ARBA" id="ARBA00022833"/>
    </source>
</evidence>
<evidence type="ECO:0000313" key="9">
    <source>
        <dbReference type="WBParaSite" id="MCU_005743-RB"/>
    </source>
</evidence>
<dbReference type="GO" id="GO:0030155">
    <property type="term" value="P:regulation of cell adhesion"/>
    <property type="evidence" value="ECO:0007669"/>
    <property type="project" value="TreeGrafter"/>
</dbReference>
<dbReference type="Pfam" id="PF18408">
    <property type="entry name" value="zf_Hakai"/>
    <property type="match status" value="1"/>
</dbReference>
<keyword evidence="1" id="KW-0479">Metal-binding</keyword>
<feature type="compositionally biased region" description="Basic residues" evidence="7">
    <location>
        <begin position="64"/>
        <end position="78"/>
    </location>
</feature>
<dbReference type="InterPro" id="IPR001841">
    <property type="entry name" value="Znf_RING"/>
</dbReference>
<evidence type="ECO:0000256" key="7">
    <source>
        <dbReference type="SAM" id="MobiDB-lite"/>
    </source>
</evidence>
<feature type="domain" description="RING-type" evidence="8">
    <location>
        <begin position="153"/>
        <end position="189"/>
    </location>
</feature>
<name>A0A5K3F885_MESCO</name>
<dbReference type="PROSITE" id="PS00518">
    <property type="entry name" value="ZF_RING_1"/>
    <property type="match status" value="1"/>
</dbReference>
<sequence length="362" mass="39617">MGDGDVGTYSKFEPSKSPNSGVDESRRESDATRSHRRSYSRSHSRSSSPSYGRSRSRSTESYHERRHRRQRRRLKSRSGSRSVSTSDSRSSSCSSSRSSFSRSRSHTRSRSTSLNGSSRRHDKDPRDRSKRHRWENNVWIVGEKPKDLTFHICDICDKPIIVYGRLKPCNHVFCFTCASTLPGTCHRCKKAYTSCDRCMLGGIFQCAEGTVCRRTYLSQRDLQAHIDHRHKPKAAPASVPTTKPTHAPVIFPTQPPPFLVPPPANFSVPPPPLLSAHPPAVTNASLLSPQPPPSNALLEAPSPQPSAVAAANPAATIAALAAAIQANSSPGLPVASLCAPTNHRLPSHLPSTSLWPSSNNPL</sequence>
<evidence type="ECO:0000256" key="6">
    <source>
        <dbReference type="PROSITE-ProRule" id="PRU00175"/>
    </source>
</evidence>
<evidence type="ECO:0000256" key="4">
    <source>
        <dbReference type="ARBA" id="ARBA00038499"/>
    </source>
</evidence>
<dbReference type="UniPathway" id="UPA00143"/>
<proteinExistence type="inferred from homology"/>
<evidence type="ECO:0000256" key="1">
    <source>
        <dbReference type="ARBA" id="ARBA00022723"/>
    </source>
</evidence>
<protein>
    <recommendedName>
        <fullName evidence="5">E3 ubiquitin-protein ligase Hakai</fullName>
    </recommendedName>
</protein>
<dbReference type="AlphaFoldDB" id="A0A5K3F885"/>
<accession>A0A5K3F885</accession>
<dbReference type="InterPro" id="IPR041042">
    <property type="entry name" value="Znf_Hakai"/>
</dbReference>
<dbReference type="Gene3D" id="6.10.140.2210">
    <property type="match status" value="1"/>
</dbReference>
<reference evidence="9" key="1">
    <citation type="submission" date="2019-11" db="UniProtKB">
        <authorList>
            <consortium name="WormBaseParasite"/>
        </authorList>
    </citation>
    <scope>IDENTIFICATION</scope>
</reference>
<feature type="compositionally biased region" description="Low complexity" evidence="7">
    <location>
        <begin position="79"/>
        <end position="102"/>
    </location>
</feature>
<keyword evidence="2 6" id="KW-0863">Zinc-finger</keyword>
<dbReference type="GO" id="GO:0061630">
    <property type="term" value="F:ubiquitin protein ligase activity"/>
    <property type="evidence" value="ECO:0007669"/>
    <property type="project" value="InterPro"/>
</dbReference>
<dbReference type="InterPro" id="IPR013083">
    <property type="entry name" value="Znf_RING/FYVE/PHD"/>
</dbReference>
<dbReference type="PANTHER" id="PTHR13480:SF0">
    <property type="entry name" value="E3 UBIQUITIN-PROTEIN LIGASE HAKAI"/>
    <property type="match status" value="1"/>
</dbReference>
<evidence type="ECO:0000256" key="2">
    <source>
        <dbReference type="ARBA" id="ARBA00022771"/>
    </source>
</evidence>
<dbReference type="GO" id="GO:0016567">
    <property type="term" value="P:protein ubiquitination"/>
    <property type="evidence" value="ECO:0007669"/>
    <property type="project" value="UniProtKB-UniPathway"/>
</dbReference>
<comment type="similarity">
    <text evidence="4">Belongs to the Hakai family.</text>
</comment>
<organism evidence="9">
    <name type="scientific">Mesocestoides corti</name>
    <name type="common">Flatworm</name>
    <dbReference type="NCBI Taxonomy" id="53468"/>
    <lineage>
        <taxon>Eukaryota</taxon>
        <taxon>Metazoa</taxon>
        <taxon>Spiralia</taxon>
        <taxon>Lophotrochozoa</taxon>
        <taxon>Platyhelminthes</taxon>
        <taxon>Cestoda</taxon>
        <taxon>Eucestoda</taxon>
        <taxon>Cyclophyllidea</taxon>
        <taxon>Mesocestoididae</taxon>
        <taxon>Mesocestoides</taxon>
    </lineage>
</organism>
<feature type="region of interest" description="Disordered" evidence="7">
    <location>
        <begin position="281"/>
        <end position="302"/>
    </location>
</feature>
<feature type="compositionally biased region" description="Basic residues" evidence="7">
    <location>
        <begin position="34"/>
        <end position="44"/>
    </location>
</feature>
<dbReference type="PANTHER" id="PTHR13480">
    <property type="entry name" value="E3 UBIQUITIN-PROTEIN LIGASE HAKAI-RELATED"/>
    <property type="match status" value="1"/>
</dbReference>
<dbReference type="InterPro" id="IPR017907">
    <property type="entry name" value="Znf_RING_CS"/>
</dbReference>
<evidence type="ECO:0000256" key="5">
    <source>
        <dbReference type="ARBA" id="ARBA00041081"/>
    </source>
</evidence>
<dbReference type="GO" id="GO:0008270">
    <property type="term" value="F:zinc ion binding"/>
    <property type="evidence" value="ECO:0007669"/>
    <property type="project" value="UniProtKB-KW"/>
</dbReference>
<feature type="compositionally biased region" description="Basic and acidic residues" evidence="7">
    <location>
        <begin position="23"/>
        <end position="33"/>
    </location>
</feature>